<organism evidence="7 8">
    <name type="scientific">Legionella impletisoli</name>
    <dbReference type="NCBI Taxonomy" id="343510"/>
    <lineage>
        <taxon>Bacteria</taxon>
        <taxon>Pseudomonadati</taxon>
        <taxon>Pseudomonadota</taxon>
        <taxon>Gammaproteobacteria</taxon>
        <taxon>Legionellales</taxon>
        <taxon>Legionellaceae</taxon>
        <taxon>Legionella</taxon>
    </lineage>
</organism>
<evidence type="ECO:0000256" key="4">
    <source>
        <dbReference type="ARBA" id="ARBA00022989"/>
    </source>
</evidence>
<keyword evidence="4 6" id="KW-1133">Transmembrane helix</keyword>
<feature type="transmembrane region" description="Helical" evidence="6">
    <location>
        <begin position="75"/>
        <end position="100"/>
    </location>
</feature>
<keyword evidence="3 6" id="KW-0812">Transmembrane</keyword>
<reference evidence="7" key="2">
    <citation type="submission" date="2020-09" db="EMBL/GenBank/DDBJ databases">
        <authorList>
            <person name="Sun Q."/>
            <person name="Ohkuma M."/>
        </authorList>
    </citation>
    <scope>NUCLEOTIDE SEQUENCE</scope>
    <source>
        <strain evidence="7">JCM 13919</strain>
    </source>
</reference>
<dbReference type="OrthoDB" id="7058073at2"/>
<keyword evidence="5 6" id="KW-0472">Membrane</keyword>
<feature type="transmembrane region" description="Helical" evidence="6">
    <location>
        <begin position="44"/>
        <end position="63"/>
    </location>
</feature>
<reference evidence="7" key="1">
    <citation type="journal article" date="2014" name="Int. J. Syst. Evol. Microbiol.">
        <title>Complete genome sequence of Corynebacterium casei LMG S-19264T (=DSM 44701T), isolated from a smear-ripened cheese.</title>
        <authorList>
            <consortium name="US DOE Joint Genome Institute (JGI-PGF)"/>
            <person name="Walter F."/>
            <person name="Albersmeier A."/>
            <person name="Kalinowski J."/>
            <person name="Ruckert C."/>
        </authorList>
    </citation>
    <scope>NUCLEOTIDE SEQUENCE</scope>
    <source>
        <strain evidence="7">JCM 13919</strain>
    </source>
</reference>
<dbReference type="Pfam" id="PF01925">
    <property type="entry name" value="TauE"/>
    <property type="match status" value="1"/>
</dbReference>
<gene>
    <name evidence="7" type="ORF">GCM10007966_10700</name>
</gene>
<sequence>MLEFLAFDIIIISFLLEFLDIYAGMGFGMITPVLILLEYQPLDIIPPVLLLSCLFGLSAAFFHHWFENVSFTEPLILKIVSTTILLGLIGIVVGVGVAVFMPVKLLELYIGVLIVLLGVIVILRRSPILFSWRKLGFVSLVAGFNKGMSGGGYGPILTSGQILSGILNKQSVSITALAEGVVSLVGFATFFLFSRVHINWTLAVSMLIGGGLAVLPATYVVKISRVVHLKIVIGLTSIVLGLAMLIQKLI</sequence>
<accession>A0A917JRU3</accession>
<evidence type="ECO:0000256" key="2">
    <source>
        <dbReference type="ARBA" id="ARBA00009142"/>
    </source>
</evidence>
<evidence type="ECO:0000313" key="7">
    <source>
        <dbReference type="EMBL" id="GGI83941.1"/>
    </source>
</evidence>
<evidence type="ECO:0000313" key="8">
    <source>
        <dbReference type="Proteomes" id="UP000630149"/>
    </source>
</evidence>
<dbReference type="GO" id="GO:0005886">
    <property type="term" value="C:plasma membrane"/>
    <property type="evidence" value="ECO:0007669"/>
    <property type="project" value="UniProtKB-SubCell"/>
</dbReference>
<dbReference type="RefSeq" id="WP_131776494.1">
    <property type="nucleotide sequence ID" value="NZ_BMOB01000004.1"/>
</dbReference>
<feature type="transmembrane region" description="Helical" evidence="6">
    <location>
        <begin position="227"/>
        <end position="246"/>
    </location>
</feature>
<evidence type="ECO:0000256" key="1">
    <source>
        <dbReference type="ARBA" id="ARBA00004141"/>
    </source>
</evidence>
<evidence type="ECO:0000256" key="3">
    <source>
        <dbReference type="ARBA" id="ARBA00022692"/>
    </source>
</evidence>
<protein>
    <recommendedName>
        <fullName evidence="6">Probable membrane transporter protein</fullName>
    </recommendedName>
</protein>
<feature type="transmembrane region" description="Helical" evidence="6">
    <location>
        <begin position="200"/>
        <end position="221"/>
    </location>
</feature>
<dbReference type="InterPro" id="IPR002781">
    <property type="entry name" value="TM_pro_TauE-like"/>
</dbReference>
<dbReference type="AlphaFoldDB" id="A0A917JRU3"/>
<dbReference type="Proteomes" id="UP000630149">
    <property type="component" value="Unassembled WGS sequence"/>
</dbReference>
<dbReference type="EMBL" id="BMOB01000004">
    <property type="protein sequence ID" value="GGI83941.1"/>
    <property type="molecule type" value="Genomic_DNA"/>
</dbReference>
<comment type="caution">
    <text evidence="7">The sequence shown here is derived from an EMBL/GenBank/DDBJ whole genome shotgun (WGS) entry which is preliminary data.</text>
</comment>
<feature type="transmembrane region" description="Helical" evidence="6">
    <location>
        <begin position="106"/>
        <end position="123"/>
    </location>
</feature>
<name>A0A917JRU3_9GAMM</name>
<feature type="transmembrane region" description="Helical" evidence="6">
    <location>
        <begin position="135"/>
        <end position="154"/>
    </location>
</feature>
<proteinExistence type="inferred from homology"/>
<keyword evidence="6" id="KW-1003">Cell membrane</keyword>
<feature type="transmembrane region" description="Helical" evidence="6">
    <location>
        <begin position="5"/>
        <end position="24"/>
    </location>
</feature>
<evidence type="ECO:0000256" key="5">
    <source>
        <dbReference type="ARBA" id="ARBA00023136"/>
    </source>
</evidence>
<keyword evidence="8" id="KW-1185">Reference proteome</keyword>
<feature type="transmembrane region" description="Helical" evidence="6">
    <location>
        <begin position="174"/>
        <end position="193"/>
    </location>
</feature>
<evidence type="ECO:0000256" key="6">
    <source>
        <dbReference type="RuleBase" id="RU363041"/>
    </source>
</evidence>
<comment type="similarity">
    <text evidence="2 6">Belongs to the 4-toluene sulfonate uptake permease (TSUP) (TC 2.A.102) family.</text>
</comment>
<comment type="subcellular location">
    <subcellularLocation>
        <location evidence="6">Cell membrane</location>
        <topology evidence="6">Multi-pass membrane protein</topology>
    </subcellularLocation>
    <subcellularLocation>
        <location evidence="1">Membrane</location>
        <topology evidence="1">Multi-pass membrane protein</topology>
    </subcellularLocation>
</comment>